<dbReference type="Pfam" id="PF06089">
    <property type="entry name" value="Asparaginase_II"/>
    <property type="match status" value="1"/>
</dbReference>
<dbReference type="InterPro" id="IPR010349">
    <property type="entry name" value="Asparaginase_II"/>
</dbReference>
<dbReference type="EMBL" id="JBHSED010000007">
    <property type="protein sequence ID" value="MFC4303010.1"/>
    <property type="molecule type" value="Genomic_DNA"/>
</dbReference>
<dbReference type="Proteomes" id="UP001595755">
    <property type="component" value="Unassembled WGS sequence"/>
</dbReference>
<reference evidence="2" key="1">
    <citation type="journal article" date="2019" name="Int. J. Syst. Evol. Microbiol.">
        <title>The Global Catalogue of Microorganisms (GCM) 10K type strain sequencing project: providing services to taxonomists for standard genome sequencing and annotation.</title>
        <authorList>
            <consortium name="The Broad Institute Genomics Platform"/>
            <consortium name="The Broad Institute Genome Sequencing Center for Infectious Disease"/>
            <person name="Wu L."/>
            <person name="Ma J."/>
        </authorList>
    </citation>
    <scope>NUCLEOTIDE SEQUENCE [LARGE SCALE GENOMIC DNA]</scope>
    <source>
        <strain evidence="2">CGMCC 4.1641</strain>
    </source>
</reference>
<accession>A0ABV8S6P1</accession>
<gene>
    <name evidence="1" type="ORF">ACFO1S_06070</name>
</gene>
<dbReference type="RefSeq" id="WP_204606194.1">
    <property type="nucleotide sequence ID" value="NZ_JBHSED010000007.1"/>
</dbReference>
<dbReference type="PANTHER" id="PTHR42110:SF1">
    <property type="entry name" value="L-ASPARAGINASE, PUTATIVE (AFU_ORTHOLOGUE AFUA_3G11890)-RELATED"/>
    <property type="match status" value="1"/>
</dbReference>
<name>A0ABV8S6P1_9BACL</name>
<evidence type="ECO:0000313" key="2">
    <source>
        <dbReference type="Proteomes" id="UP001595755"/>
    </source>
</evidence>
<organism evidence="1 2">
    <name type="scientific">Cohnella boryungensis</name>
    <dbReference type="NCBI Taxonomy" id="768479"/>
    <lineage>
        <taxon>Bacteria</taxon>
        <taxon>Bacillati</taxon>
        <taxon>Bacillota</taxon>
        <taxon>Bacilli</taxon>
        <taxon>Bacillales</taxon>
        <taxon>Paenibacillaceae</taxon>
        <taxon>Cohnella</taxon>
    </lineage>
</organism>
<keyword evidence="2" id="KW-1185">Reference proteome</keyword>
<sequence length="348" mass="38243">METHIFGNAEPLVMEYRGGCLENVHYGHVCGVDREGNIVYAAGDPEWTTFMRSAAKPFQALPFFMERLDERLGFTPEEQTILMASHRALPYHVDALEGMLGKLGLSEEALVCKPTYPLDENARDRLVEAGKPKRRIYHNCSGKHLGVLAYSQAKGLSLSGYEAADHPAQARIIGVMAQLAGCRAEDIRIGTDGCGFPVFGMPLRNMALAFLKLACPDRIADEALRSAAIKVASLMNSYPAMISADYLICPNLLEDANIVAKGGAKGIYCFSLKEEELAFALKVADGSEEEWPLIVASILEQIGYRNKETIERMYRIGNPRIRNDNDLVVGENRSVFKLRKVGGGEAGL</sequence>
<comment type="caution">
    <text evidence="1">The sequence shown here is derived from an EMBL/GenBank/DDBJ whole genome shotgun (WGS) entry which is preliminary data.</text>
</comment>
<proteinExistence type="predicted"/>
<protein>
    <submittedName>
        <fullName evidence="1">Asparaginase</fullName>
    </submittedName>
</protein>
<evidence type="ECO:0000313" key="1">
    <source>
        <dbReference type="EMBL" id="MFC4303010.1"/>
    </source>
</evidence>
<dbReference type="PANTHER" id="PTHR42110">
    <property type="entry name" value="L-ASPARAGINASE, PUTATIVE (AFU_ORTHOLOGUE AFUA_3G11890)-RELATED"/>
    <property type="match status" value="1"/>
</dbReference>